<dbReference type="InterPro" id="IPR000408">
    <property type="entry name" value="Reg_chr_condens"/>
</dbReference>
<dbReference type="PANTHER" id="PTHR22870">
    <property type="entry name" value="REGULATOR OF CHROMOSOME CONDENSATION"/>
    <property type="match status" value="1"/>
</dbReference>
<keyword evidence="5" id="KW-1185">Reference proteome</keyword>
<dbReference type="Pfam" id="PF13540">
    <property type="entry name" value="RCC1_2"/>
    <property type="match status" value="1"/>
</dbReference>
<dbReference type="InterPro" id="IPR051210">
    <property type="entry name" value="Ub_ligase/GEF_domain"/>
</dbReference>
<comment type="caution">
    <text evidence="4">The sequence shown here is derived from an EMBL/GenBank/DDBJ whole genome shotgun (WGS) entry which is preliminary data.</text>
</comment>
<evidence type="ECO:0000256" key="3">
    <source>
        <dbReference type="SAM" id="MobiDB-lite"/>
    </source>
</evidence>
<reference evidence="4 5" key="1">
    <citation type="journal article" date="2024" name="Plant J.">
        <title>Genome sequences and population genomics reveal climatic adaptation and genomic divergence between two closely related sweetgum species.</title>
        <authorList>
            <person name="Xu W.Q."/>
            <person name="Ren C.Q."/>
            <person name="Zhang X.Y."/>
            <person name="Comes H.P."/>
            <person name="Liu X.H."/>
            <person name="Li Y.G."/>
            <person name="Kettle C.J."/>
            <person name="Jalonen R."/>
            <person name="Gaisberger H."/>
            <person name="Ma Y.Z."/>
            <person name="Qiu Y.X."/>
        </authorList>
    </citation>
    <scope>NUCLEOTIDE SEQUENCE [LARGE SCALE GENOMIC DNA]</scope>
    <source>
        <strain evidence="4">Hangzhou</strain>
    </source>
</reference>
<gene>
    <name evidence="4" type="ORF">L1049_008726</name>
</gene>
<feature type="region of interest" description="Disordered" evidence="3">
    <location>
        <begin position="157"/>
        <end position="206"/>
    </location>
</feature>
<name>A0AAP0S3F9_LIQFO</name>
<dbReference type="PANTHER" id="PTHR22870:SF413">
    <property type="entry name" value="REGULATOR OF CHROMOSOME CONDENSATION (RCC1) FAMILY PROTEIN"/>
    <property type="match status" value="1"/>
</dbReference>
<dbReference type="Proteomes" id="UP001415857">
    <property type="component" value="Unassembled WGS sequence"/>
</dbReference>
<proteinExistence type="predicted"/>
<protein>
    <submittedName>
        <fullName evidence="4">Uncharacterized protein</fullName>
    </submittedName>
</protein>
<dbReference type="InterPro" id="IPR009091">
    <property type="entry name" value="RCC1/BLIP-II"/>
</dbReference>
<feature type="repeat" description="RCC1" evidence="2">
    <location>
        <begin position="67"/>
        <end position="119"/>
    </location>
</feature>
<evidence type="ECO:0000256" key="2">
    <source>
        <dbReference type="PROSITE-ProRule" id="PRU00235"/>
    </source>
</evidence>
<dbReference type="AlphaFoldDB" id="A0AAP0S3F9"/>
<organism evidence="4 5">
    <name type="scientific">Liquidambar formosana</name>
    <name type="common">Formosan gum</name>
    <dbReference type="NCBI Taxonomy" id="63359"/>
    <lineage>
        <taxon>Eukaryota</taxon>
        <taxon>Viridiplantae</taxon>
        <taxon>Streptophyta</taxon>
        <taxon>Embryophyta</taxon>
        <taxon>Tracheophyta</taxon>
        <taxon>Spermatophyta</taxon>
        <taxon>Magnoliopsida</taxon>
        <taxon>eudicotyledons</taxon>
        <taxon>Gunneridae</taxon>
        <taxon>Pentapetalae</taxon>
        <taxon>Saxifragales</taxon>
        <taxon>Altingiaceae</taxon>
        <taxon>Liquidambar</taxon>
    </lineage>
</organism>
<dbReference type="EMBL" id="JBBPBK010000002">
    <property type="protein sequence ID" value="KAK9290556.1"/>
    <property type="molecule type" value="Genomic_DNA"/>
</dbReference>
<dbReference type="SUPFAM" id="SSF50985">
    <property type="entry name" value="RCC1/BLIP-II"/>
    <property type="match status" value="1"/>
</dbReference>
<dbReference type="Gene3D" id="2.130.10.30">
    <property type="entry name" value="Regulator of chromosome condensation 1/beta-lactamase-inhibitor protein II"/>
    <property type="match status" value="1"/>
</dbReference>
<dbReference type="PROSITE" id="PS50012">
    <property type="entry name" value="RCC1_3"/>
    <property type="match status" value="1"/>
</dbReference>
<sequence length="238" mass="24832">MTGNGRAEENEAVVYMWGYLPGASPERSPLTSPVPVRLPASILAGDSTWKDVCGGGCGFAMAISESGKLITWGSSDDQGLSYSTSGKHGENPEPFPLPTEVSIVKAAAGWGHCVSVTETGEVYTWGWKECVPSGKVIRDLAPGESFEDGKQNLLLTEEVSPRSQGSKSAVGMESPDNIKAGEESIKRRKTSSAKEEPESSASNDETLSASPCLITLGSGVRISTVAAGGRHSLALSGI</sequence>
<keyword evidence="1" id="KW-0677">Repeat</keyword>
<evidence type="ECO:0000256" key="1">
    <source>
        <dbReference type="ARBA" id="ARBA00022737"/>
    </source>
</evidence>
<evidence type="ECO:0000313" key="5">
    <source>
        <dbReference type="Proteomes" id="UP001415857"/>
    </source>
</evidence>
<evidence type="ECO:0000313" key="4">
    <source>
        <dbReference type="EMBL" id="KAK9290556.1"/>
    </source>
</evidence>
<accession>A0AAP0S3F9</accession>